<dbReference type="InterPro" id="IPR003661">
    <property type="entry name" value="HisK_dim/P_dom"/>
</dbReference>
<comment type="catalytic activity">
    <reaction evidence="1">
        <text>ATP + protein L-histidine = ADP + protein N-phospho-L-histidine.</text>
        <dbReference type="EC" id="2.7.13.3"/>
    </reaction>
</comment>
<dbReference type="Gene3D" id="1.25.40.10">
    <property type="entry name" value="Tetratricopeptide repeat domain"/>
    <property type="match status" value="1"/>
</dbReference>
<keyword evidence="4" id="KW-0808">Transferase</keyword>
<dbReference type="SUPFAM" id="SSF48452">
    <property type="entry name" value="TPR-like"/>
    <property type="match status" value="1"/>
</dbReference>
<dbReference type="GO" id="GO:0000155">
    <property type="term" value="F:phosphorelay sensor kinase activity"/>
    <property type="evidence" value="ECO:0007669"/>
    <property type="project" value="InterPro"/>
</dbReference>
<dbReference type="Gene3D" id="1.10.287.130">
    <property type="match status" value="1"/>
</dbReference>
<comment type="caution">
    <text evidence="4">The sequence shown here is derived from an EMBL/GenBank/DDBJ whole genome shotgun (WGS) entry which is preliminary data.</text>
</comment>
<dbReference type="InterPro" id="IPR019734">
    <property type="entry name" value="TPR_rpt"/>
</dbReference>
<protein>
    <recommendedName>
        <fullName evidence="2">histidine kinase</fullName>
        <ecNumber evidence="2">2.7.13.3</ecNumber>
    </recommendedName>
</protein>
<keyword evidence="4" id="KW-0418">Kinase</keyword>
<keyword evidence="3" id="KW-0812">Transmembrane</keyword>
<dbReference type="InterPro" id="IPR011990">
    <property type="entry name" value="TPR-like_helical_dom_sf"/>
</dbReference>
<organism evidence="4 5">
    <name type="scientific">Mucilaginibacter psychrotolerans</name>
    <dbReference type="NCBI Taxonomy" id="1524096"/>
    <lineage>
        <taxon>Bacteria</taxon>
        <taxon>Pseudomonadati</taxon>
        <taxon>Bacteroidota</taxon>
        <taxon>Sphingobacteriia</taxon>
        <taxon>Sphingobacteriales</taxon>
        <taxon>Sphingobacteriaceae</taxon>
        <taxon>Mucilaginibacter</taxon>
    </lineage>
</organism>
<dbReference type="Pfam" id="PF13181">
    <property type="entry name" value="TPR_8"/>
    <property type="match status" value="2"/>
</dbReference>
<evidence type="ECO:0000313" key="5">
    <source>
        <dbReference type="Proteomes" id="UP000297540"/>
    </source>
</evidence>
<gene>
    <name evidence="4" type="ORF">E2R66_18175</name>
</gene>
<dbReference type="EC" id="2.7.13.3" evidence="2"/>
<dbReference type="OrthoDB" id="9767435at2"/>
<evidence type="ECO:0000256" key="1">
    <source>
        <dbReference type="ARBA" id="ARBA00000085"/>
    </source>
</evidence>
<evidence type="ECO:0000256" key="3">
    <source>
        <dbReference type="SAM" id="Phobius"/>
    </source>
</evidence>
<accession>A0A4Y8SAG6</accession>
<evidence type="ECO:0000313" key="4">
    <source>
        <dbReference type="EMBL" id="TFF35635.1"/>
    </source>
</evidence>
<dbReference type="Proteomes" id="UP000297540">
    <property type="component" value="Unassembled WGS sequence"/>
</dbReference>
<dbReference type="AlphaFoldDB" id="A0A4Y8SAG6"/>
<proteinExistence type="predicted"/>
<feature type="transmembrane region" description="Helical" evidence="3">
    <location>
        <begin position="358"/>
        <end position="379"/>
    </location>
</feature>
<sequence length="464" mass="52668">MTAIAQRLSMLICALALMVCCKQKPAGKTSTPSNSNEIQQLIKTGERLENAHADSLPAVAARLLEIGQAGGSKKAIVYSRIFTAHYLWMSSRHEESMTAAVKCLADIEKYDINEAYPEIYGLIANLHKESTNFKMAFQAQEKGLKWAIANKDTAAIIGNLSMKAMFIHSYRKGHGVDNTLPDSSINVQIRALKVAESSPKYELLRIPLYDNVGQYYLDNKDYKRAIVYAAKGVELAEKYDRKRSLTYGYCWLGQALFFTGGRQEGMEYLNKALDITRAIKEPYREMEIYEHMYDCYLYAGDYKTALGLLSKAKQMRDSVRVKVNEVKLSELQIKYETAKKDKEIAEMDQRQTRRNRQLIVTVAGCLLFIVFSIILFLQYRIIRKDNQLRIISSLRKDKALENIAFIQSHELRKPLASILGLITVIKLSEQHVDPEALDKLEKAGEDLDTAIRSIIVHVEEEAKG</sequence>
<dbReference type="RefSeq" id="WP_133233173.1">
    <property type="nucleotide sequence ID" value="NZ_SOZE01000020.1"/>
</dbReference>
<keyword evidence="3" id="KW-1133">Transmembrane helix</keyword>
<name>A0A4Y8SAG6_9SPHI</name>
<keyword evidence="5" id="KW-1185">Reference proteome</keyword>
<dbReference type="EMBL" id="SOZE01000020">
    <property type="protein sequence ID" value="TFF35635.1"/>
    <property type="molecule type" value="Genomic_DNA"/>
</dbReference>
<evidence type="ECO:0000256" key="2">
    <source>
        <dbReference type="ARBA" id="ARBA00012438"/>
    </source>
</evidence>
<dbReference type="InterPro" id="IPR036097">
    <property type="entry name" value="HisK_dim/P_sf"/>
</dbReference>
<dbReference type="CDD" id="cd00082">
    <property type="entry name" value="HisKA"/>
    <property type="match status" value="1"/>
</dbReference>
<reference evidence="4 5" key="1">
    <citation type="journal article" date="2017" name="Int. J. Syst. Evol. Microbiol.">
        <title>Mucilaginibacterpsychrotolerans sp. nov., isolated from peatlands.</title>
        <authorList>
            <person name="Deng Y."/>
            <person name="Shen L."/>
            <person name="Xu B."/>
            <person name="Liu Y."/>
            <person name="Gu Z."/>
            <person name="Liu H."/>
            <person name="Zhou Y."/>
        </authorList>
    </citation>
    <scope>NUCLEOTIDE SEQUENCE [LARGE SCALE GENOMIC DNA]</scope>
    <source>
        <strain evidence="4 5">NH7-4</strain>
    </source>
</reference>
<dbReference type="SUPFAM" id="SSF47384">
    <property type="entry name" value="Homodimeric domain of signal transducing histidine kinase"/>
    <property type="match status" value="1"/>
</dbReference>
<keyword evidence="3" id="KW-0472">Membrane</keyword>